<dbReference type="InterPro" id="IPR042197">
    <property type="entry name" value="Apaf_helical"/>
</dbReference>
<keyword evidence="1" id="KW-0433">Leucine-rich repeat</keyword>
<dbReference type="Proteomes" id="UP001172457">
    <property type="component" value="Chromosome 3"/>
</dbReference>
<dbReference type="GO" id="GO:0006952">
    <property type="term" value="P:defense response"/>
    <property type="evidence" value="ECO:0007669"/>
    <property type="project" value="InterPro"/>
</dbReference>
<dbReference type="PRINTS" id="PR00364">
    <property type="entry name" value="DISEASERSIST"/>
</dbReference>
<dbReference type="Pfam" id="PF00931">
    <property type="entry name" value="NB-ARC"/>
    <property type="match status" value="1"/>
</dbReference>
<dbReference type="SUPFAM" id="SSF52058">
    <property type="entry name" value="L domain-like"/>
    <property type="match status" value="1"/>
</dbReference>
<evidence type="ECO:0000259" key="4">
    <source>
        <dbReference type="Pfam" id="PF23282"/>
    </source>
</evidence>
<dbReference type="EMBL" id="JARYMX010000003">
    <property type="protein sequence ID" value="KAJ9558684.1"/>
    <property type="molecule type" value="Genomic_DNA"/>
</dbReference>
<organism evidence="5 6">
    <name type="scientific">Centaurea solstitialis</name>
    <name type="common">yellow star-thistle</name>
    <dbReference type="NCBI Taxonomy" id="347529"/>
    <lineage>
        <taxon>Eukaryota</taxon>
        <taxon>Viridiplantae</taxon>
        <taxon>Streptophyta</taxon>
        <taxon>Embryophyta</taxon>
        <taxon>Tracheophyta</taxon>
        <taxon>Spermatophyta</taxon>
        <taxon>Magnoliopsida</taxon>
        <taxon>eudicotyledons</taxon>
        <taxon>Gunneridae</taxon>
        <taxon>Pentapetalae</taxon>
        <taxon>asterids</taxon>
        <taxon>campanulids</taxon>
        <taxon>Asterales</taxon>
        <taxon>Asteraceae</taxon>
        <taxon>Carduoideae</taxon>
        <taxon>Cardueae</taxon>
        <taxon>Centaureinae</taxon>
        <taxon>Centaurea</taxon>
    </lineage>
</organism>
<dbReference type="Pfam" id="PF23282">
    <property type="entry name" value="WHD_ROQ1"/>
    <property type="match status" value="1"/>
</dbReference>
<dbReference type="InterPro" id="IPR044974">
    <property type="entry name" value="Disease_R_plants"/>
</dbReference>
<dbReference type="AlphaFoldDB" id="A0AA38TER8"/>
<evidence type="ECO:0000256" key="1">
    <source>
        <dbReference type="ARBA" id="ARBA00022614"/>
    </source>
</evidence>
<name>A0AA38TER8_9ASTR</name>
<keyword evidence="2" id="KW-0677">Repeat</keyword>
<evidence type="ECO:0000256" key="2">
    <source>
        <dbReference type="ARBA" id="ARBA00022737"/>
    </source>
</evidence>
<dbReference type="SUPFAM" id="SSF46785">
    <property type="entry name" value="Winged helix' DNA-binding domain"/>
    <property type="match status" value="1"/>
</dbReference>
<dbReference type="InterPro" id="IPR058192">
    <property type="entry name" value="WHD_ROQ1-like"/>
</dbReference>
<evidence type="ECO:0000313" key="6">
    <source>
        <dbReference type="Proteomes" id="UP001172457"/>
    </source>
</evidence>
<dbReference type="Gene3D" id="1.10.8.430">
    <property type="entry name" value="Helical domain of apoptotic protease-activating factors"/>
    <property type="match status" value="1"/>
</dbReference>
<dbReference type="GO" id="GO:0043531">
    <property type="term" value="F:ADP binding"/>
    <property type="evidence" value="ECO:0007669"/>
    <property type="project" value="InterPro"/>
</dbReference>
<dbReference type="InterPro" id="IPR036390">
    <property type="entry name" value="WH_DNA-bd_sf"/>
</dbReference>
<evidence type="ECO:0008006" key="7">
    <source>
        <dbReference type="Google" id="ProtNLM"/>
    </source>
</evidence>
<protein>
    <recommendedName>
        <fullName evidence="7">NB-ARC domain-containing protein</fullName>
    </recommendedName>
</protein>
<dbReference type="InterPro" id="IPR032675">
    <property type="entry name" value="LRR_dom_sf"/>
</dbReference>
<comment type="caution">
    <text evidence="5">The sequence shown here is derived from an EMBL/GenBank/DDBJ whole genome shotgun (WGS) entry which is preliminary data.</text>
</comment>
<sequence length="1024" mass="116952">MQNLLIIKINNFRQETKFIDEIVKDIYQRLGVLLRTTSMPMLYGREYSISCITSWLKDGSLHTFDIFTILGLGGIGKTSLARHVHESHRRMFDRSSFIEGVNEKCTQQFNGLLDLQKQLCGDISKSSPIQIQDVFTYTSMIENALSRQKVFIVLDDIDSLKQMDVLLGKKGFHPGSKIIITTKNMSLAEKYAPIDSLVQPKHTRYHLLGLDAEESLKLLSYHAFRVIYPKEGYEDVSKKILAYCQGHPLALKVLGESLYKRDVVEWEECIEGLKVEPDSRVQKALQMSFDSMPFNNDKELFKHVACFFVGKDRNYTETILKACGIRTQHGITNLIDRCLLSIGPWNELRMHQLLQEMGRHVVRQESLEKPWKRSRLWCHEESFKVLKQKKGKGNILGLALDMRMLEENRHGSSGLKTEALSKMDNLMLLQLNYAQLDGSYNCFPEELRWLCMHGFPLKSIPSDLRMENLVALEMSHSNLEIFGTSYGNPQQPQKKQKLIGSCSKKDNRLLKSLKLLNLSFCEQLHSLGGFCELPALETLILANCIGLIEICESIEQCADLVLIDLRNCNTLKDLPRTLVKLNKLETLLLDGCNLGQFPTKMGNKHVPQTLSHAKSIVKDSKASSSSNMEPIPRDFKSRTSFLPASLVTLSLKSCKLSNSSFPMNFNSLSMLKDLALDGNPIVTMPNCVRSLNKLEILSMRSCNILKTIEHPPRTLKRLHLGGDSMRQLQKILFVQDMSPLLLGVPVYSYKDSSFEIEGIVKIQPMAHVKEKVLRSLCWTNLEFIKNQELKTWYICRGEQHSQVQVYFEFGIFSTIYWEKDFPNWINDRREGSSISFTIPSSPNNLRGLNFCYVQTFQDMHETVDLPLIRISNVTKDRTWIYNHYIGDVVITEENLTLLSHWMLGKNEMEDGDQVTITLLKKAFPSVNNSSTRECGVSLVYDDAKVEEEEDALGYYKSWNHIIGGDLSAFQTTTGEYMLHTMISDKSRIYPLYRPYIADGACYKERFSTFRAFSQGNTNVIGAAT</sequence>
<feature type="domain" description="Disease resistance protein Roq1-like winged-helix" evidence="4">
    <location>
        <begin position="296"/>
        <end position="366"/>
    </location>
</feature>
<gene>
    <name evidence="5" type="ORF">OSB04_013298</name>
</gene>
<feature type="domain" description="NB-ARC" evidence="3">
    <location>
        <begin position="47"/>
        <end position="224"/>
    </location>
</feature>
<evidence type="ECO:0000259" key="3">
    <source>
        <dbReference type="Pfam" id="PF00931"/>
    </source>
</evidence>
<dbReference type="SUPFAM" id="SSF52540">
    <property type="entry name" value="P-loop containing nucleoside triphosphate hydrolases"/>
    <property type="match status" value="1"/>
</dbReference>
<reference evidence="5" key="1">
    <citation type="submission" date="2023-03" db="EMBL/GenBank/DDBJ databases">
        <title>Chromosome-scale reference genome and RAD-based genetic map of yellow starthistle (Centaurea solstitialis) reveal putative structural variation and QTLs associated with invader traits.</title>
        <authorList>
            <person name="Reatini B."/>
            <person name="Cang F.A."/>
            <person name="Jiang Q."/>
            <person name="Mckibben M.T.W."/>
            <person name="Barker M.S."/>
            <person name="Rieseberg L.H."/>
            <person name="Dlugosch K.M."/>
        </authorList>
    </citation>
    <scope>NUCLEOTIDE SEQUENCE</scope>
    <source>
        <strain evidence="5">CAN-66</strain>
        <tissue evidence="5">Leaf</tissue>
    </source>
</reference>
<dbReference type="InterPro" id="IPR027417">
    <property type="entry name" value="P-loop_NTPase"/>
</dbReference>
<evidence type="ECO:0000313" key="5">
    <source>
        <dbReference type="EMBL" id="KAJ9558684.1"/>
    </source>
</evidence>
<accession>A0AA38TER8</accession>
<keyword evidence="6" id="KW-1185">Reference proteome</keyword>
<proteinExistence type="predicted"/>
<dbReference type="InterPro" id="IPR002182">
    <property type="entry name" value="NB-ARC"/>
</dbReference>
<dbReference type="PANTHER" id="PTHR11017:SF313">
    <property type="entry name" value="TIR DOMAIN, P-LOOP CONTAINING NUCLEOSIDE TRIPHOSPHATE HYDROLASE"/>
    <property type="match status" value="1"/>
</dbReference>
<dbReference type="PANTHER" id="PTHR11017">
    <property type="entry name" value="LEUCINE-RICH REPEAT-CONTAINING PROTEIN"/>
    <property type="match status" value="1"/>
</dbReference>
<dbReference type="Gene3D" id="3.40.50.300">
    <property type="entry name" value="P-loop containing nucleotide triphosphate hydrolases"/>
    <property type="match status" value="1"/>
</dbReference>
<dbReference type="Gene3D" id="3.80.10.10">
    <property type="entry name" value="Ribonuclease Inhibitor"/>
    <property type="match status" value="2"/>
</dbReference>